<accession>A0AAV4XZB6</accession>
<dbReference type="AlphaFoldDB" id="A0AAV4XZB6"/>
<sequence length="101" mass="11104">MFLFGNNRILIKNKANEIRLPKGDAIAKVSPGCFHQIRWSSVGIPKAACFRGGEISRGNSTYLTFLLCEISRHGAVEGMLPGVVIVCLNLATRTNRVLFVE</sequence>
<evidence type="ECO:0000313" key="2">
    <source>
        <dbReference type="Proteomes" id="UP001054945"/>
    </source>
</evidence>
<proteinExistence type="predicted"/>
<name>A0AAV4XZB6_CAEEX</name>
<keyword evidence="2" id="KW-1185">Reference proteome</keyword>
<dbReference type="EMBL" id="BPLR01001166">
    <property type="protein sequence ID" value="GIZ00523.1"/>
    <property type="molecule type" value="Genomic_DNA"/>
</dbReference>
<organism evidence="1 2">
    <name type="scientific">Caerostris extrusa</name>
    <name type="common">Bark spider</name>
    <name type="synonym">Caerostris bankana</name>
    <dbReference type="NCBI Taxonomy" id="172846"/>
    <lineage>
        <taxon>Eukaryota</taxon>
        <taxon>Metazoa</taxon>
        <taxon>Ecdysozoa</taxon>
        <taxon>Arthropoda</taxon>
        <taxon>Chelicerata</taxon>
        <taxon>Arachnida</taxon>
        <taxon>Araneae</taxon>
        <taxon>Araneomorphae</taxon>
        <taxon>Entelegynae</taxon>
        <taxon>Araneoidea</taxon>
        <taxon>Araneidae</taxon>
        <taxon>Caerostris</taxon>
    </lineage>
</organism>
<protein>
    <submittedName>
        <fullName evidence="1">Uncharacterized protein</fullName>
    </submittedName>
</protein>
<comment type="caution">
    <text evidence="1">The sequence shown here is derived from an EMBL/GenBank/DDBJ whole genome shotgun (WGS) entry which is preliminary data.</text>
</comment>
<gene>
    <name evidence="1" type="ORF">CEXT_620041</name>
</gene>
<dbReference type="Proteomes" id="UP001054945">
    <property type="component" value="Unassembled WGS sequence"/>
</dbReference>
<evidence type="ECO:0000313" key="1">
    <source>
        <dbReference type="EMBL" id="GIZ00523.1"/>
    </source>
</evidence>
<reference evidence="1 2" key="1">
    <citation type="submission" date="2021-06" db="EMBL/GenBank/DDBJ databases">
        <title>Caerostris extrusa draft genome.</title>
        <authorList>
            <person name="Kono N."/>
            <person name="Arakawa K."/>
        </authorList>
    </citation>
    <scope>NUCLEOTIDE SEQUENCE [LARGE SCALE GENOMIC DNA]</scope>
</reference>